<dbReference type="SUPFAM" id="SSF53613">
    <property type="entry name" value="Ribokinase-like"/>
    <property type="match status" value="1"/>
</dbReference>
<dbReference type="EC" id="2.7.1.35" evidence="1"/>
<gene>
    <name evidence="7" type="ORF">SAMN05660862_3132</name>
</gene>
<proteinExistence type="predicted"/>
<dbReference type="Pfam" id="PF08543">
    <property type="entry name" value="Phos_pyr_kin"/>
    <property type="match status" value="1"/>
</dbReference>
<protein>
    <recommendedName>
        <fullName evidence="1">pyridoxal kinase</fullName>
        <ecNumber evidence="1">2.7.1.35</ecNumber>
    </recommendedName>
</protein>
<dbReference type="Gene3D" id="3.40.1190.20">
    <property type="match status" value="1"/>
</dbReference>
<keyword evidence="2" id="KW-0808">Transferase</keyword>
<organism evidence="7 8">
    <name type="scientific">Sphingobacterium psychroaquaticum</name>
    <dbReference type="NCBI Taxonomy" id="561061"/>
    <lineage>
        <taxon>Bacteria</taxon>
        <taxon>Pseudomonadati</taxon>
        <taxon>Bacteroidota</taxon>
        <taxon>Sphingobacteriia</taxon>
        <taxon>Sphingobacteriales</taxon>
        <taxon>Sphingobacteriaceae</taxon>
        <taxon>Sphingobacterium</taxon>
    </lineage>
</organism>
<evidence type="ECO:0000259" key="6">
    <source>
        <dbReference type="Pfam" id="PF08543"/>
    </source>
</evidence>
<dbReference type="PANTHER" id="PTHR10534:SF2">
    <property type="entry name" value="PYRIDOXAL KINASE"/>
    <property type="match status" value="1"/>
</dbReference>
<keyword evidence="3" id="KW-0547">Nucleotide-binding</keyword>
<dbReference type="Proteomes" id="UP000192980">
    <property type="component" value="Unassembled WGS sequence"/>
</dbReference>
<dbReference type="STRING" id="561061.SAMN05660862_3132"/>
<accession>A0A1X7KRJ1</accession>
<keyword evidence="4 7" id="KW-0418">Kinase</keyword>
<evidence type="ECO:0000256" key="4">
    <source>
        <dbReference type="ARBA" id="ARBA00022777"/>
    </source>
</evidence>
<dbReference type="AlphaFoldDB" id="A0A1X7KRJ1"/>
<evidence type="ECO:0000313" key="8">
    <source>
        <dbReference type="Proteomes" id="UP000192980"/>
    </source>
</evidence>
<reference evidence="7 8" key="1">
    <citation type="submission" date="2017-04" db="EMBL/GenBank/DDBJ databases">
        <authorList>
            <person name="Afonso C.L."/>
            <person name="Miller P.J."/>
            <person name="Scott M.A."/>
            <person name="Spackman E."/>
            <person name="Goraichik I."/>
            <person name="Dimitrov K.M."/>
            <person name="Suarez D.L."/>
            <person name="Swayne D.E."/>
        </authorList>
    </citation>
    <scope>NUCLEOTIDE SEQUENCE [LARGE SCALE GENOMIC DNA]</scope>
    <source>
        <strain evidence="7 8">DSM 22418</strain>
    </source>
</reference>
<evidence type="ECO:0000256" key="3">
    <source>
        <dbReference type="ARBA" id="ARBA00022741"/>
    </source>
</evidence>
<dbReference type="InterPro" id="IPR013749">
    <property type="entry name" value="PM/HMP-P_kinase-1"/>
</dbReference>
<sequence length="290" mass="31053">MAKRKGSSILSIQSMVSSGYVGNNVAGLAIALHGLDMVNVPTVFLSTHTDHAVYYGASTAPELFRDLLRGVAAIPVYERLACIVSGYINDASLMVAVVDFVQHWKEVGGNRPYVYDPVFGDMRTNGLYLPAAVADASIATLLPVCDIMTPNHFELSYLLGCKFSTINNLLEAVSAHSVLRDKAIVLTSALLEDTPADKVETVLIWKGKVRRFLEDMVPVEAVGTGDLFTAVLSAQLTLGQSLEEAIPLAKSFVGAVLRQVLAGGETEMGAYALLQALPVLQGSRGEVKKQ</sequence>
<evidence type="ECO:0000313" key="7">
    <source>
        <dbReference type="EMBL" id="SMG43864.1"/>
    </source>
</evidence>
<dbReference type="RefSeq" id="WP_085473834.1">
    <property type="nucleotide sequence ID" value="NZ_FXAU01000006.1"/>
</dbReference>
<evidence type="ECO:0000256" key="2">
    <source>
        <dbReference type="ARBA" id="ARBA00022679"/>
    </source>
</evidence>
<dbReference type="OrthoDB" id="9800808at2"/>
<dbReference type="GO" id="GO:0008478">
    <property type="term" value="F:pyridoxal kinase activity"/>
    <property type="evidence" value="ECO:0007669"/>
    <property type="project" value="UniProtKB-EC"/>
</dbReference>
<dbReference type="NCBIfam" id="TIGR00687">
    <property type="entry name" value="pyridox_kin"/>
    <property type="match status" value="1"/>
</dbReference>
<keyword evidence="8" id="KW-1185">Reference proteome</keyword>
<name>A0A1X7KRJ1_9SPHI</name>
<dbReference type="GO" id="GO:0009443">
    <property type="term" value="P:pyridoxal 5'-phosphate salvage"/>
    <property type="evidence" value="ECO:0007669"/>
    <property type="project" value="InterPro"/>
</dbReference>
<dbReference type="GO" id="GO:0005524">
    <property type="term" value="F:ATP binding"/>
    <property type="evidence" value="ECO:0007669"/>
    <property type="project" value="UniProtKB-KW"/>
</dbReference>
<keyword evidence="5" id="KW-0067">ATP-binding</keyword>
<dbReference type="InterPro" id="IPR004625">
    <property type="entry name" value="PyrdxlKinase"/>
</dbReference>
<dbReference type="InterPro" id="IPR029056">
    <property type="entry name" value="Ribokinase-like"/>
</dbReference>
<dbReference type="EMBL" id="FXAU01000006">
    <property type="protein sequence ID" value="SMG43864.1"/>
    <property type="molecule type" value="Genomic_DNA"/>
</dbReference>
<dbReference type="GO" id="GO:0005829">
    <property type="term" value="C:cytosol"/>
    <property type="evidence" value="ECO:0007669"/>
    <property type="project" value="TreeGrafter"/>
</dbReference>
<dbReference type="PANTHER" id="PTHR10534">
    <property type="entry name" value="PYRIDOXAL KINASE"/>
    <property type="match status" value="1"/>
</dbReference>
<feature type="domain" description="Pyridoxamine kinase/Phosphomethylpyrimidine kinase" evidence="6">
    <location>
        <begin position="86"/>
        <end position="264"/>
    </location>
</feature>
<evidence type="ECO:0000256" key="1">
    <source>
        <dbReference type="ARBA" id="ARBA00012104"/>
    </source>
</evidence>
<evidence type="ECO:0000256" key="5">
    <source>
        <dbReference type="ARBA" id="ARBA00022840"/>
    </source>
</evidence>